<dbReference type="RefSeq" id="WP_166323688.1">
    <property type="nucleotide sequence ID" value="NZ_CP049916.1"/>
</dbReference>
<dbReference type="Proteomes" id="UP000501939">
    <property type="component" value="Chromosome"/>
</dbReference>
<evidence type="ECO:0000313" key="2">
    <source>
        <dbReference type="EMBL" id="QIO08681.1"/>
    </source>
</evidence>
<evidence type="ECO:0000313" key="3">
    <source>
        <dbReference type="Proteomes" id="UP000501939"/>
    </source>
</evidence>
<dbReference type="GeneID" id="70092664"/>
<name>A0A6G8S3F9_9GAMM</name>
<keyword evidence="3" id="KW-1185">Reference proteome</keyword>
<dbReference type="EMBL" id="CP049916">
    <property type="protein sequence ID" value="QIO08681.1"/>
    <property type="molecule type" value="Genomic_DNA"/>
</dbReference>
<feature type="domain" description="DUF4007" evidence="1">
    <location>
        <begin position="10"/>
        <end position="294"/>
    </location>
</feature>
<protein>
    <submittedName>
        <fullName evidence="2">DUF4007 family protein</fullName>
    </submittedName>
</protein>
<evidence type="ECO:0000259" key="1">
    <source>
        <dbReference type="Pfam" id="PF13182"/>
    </source>
</evidence>
<accession>A0A6G8S3F9</accession>
<sequence length="299" mass="34994">MKSDIFNLHFSGHETFALRYGWLNKAYNNFSLNEKDIEKQVVELGVGKNMVNSIKYWAEVSGLVPLKDSENSKQNYKTAISEIFAKYDTYLELNESTWLLHYFIQKNFTDLTLARWYFNYCNKQVFEKSELLSDLIFWLETNGLKLPSEATLQKDLDCFILCYSKKLSKKQLNEDAFISPLNELNLIYQVDSHKFKADLLEQKNLSVDIFLYCLTDFWQTHFSEAPSLSVDMISTYPGSPGRLFRLNNASVDYFLNQCAVIDDRFNWTDTLGMRSLSCLDIKNVNLNELLANIYREYQK</sequence>
<reference evidence="2 3" key="1">
    <citation type="submission" date="2020-03" db="EMBL/GenBank/DDBJ databases">
        <authorList>
            <person name="Zhu W."/>
        </authorList>
    </citation>
    <scope>NUCLEOTIDE SEQUENCE [LARGE SCALE GENOMIC DNA]</scope>
    <source>
        <strain evidence="2 3">185</strain>
    </source>
</reference>
<proteinExistence type="predicted"/>
<organism evidence="2 3">
    <name type="scientific">Acinetobacter lanii</name>
    <dbReference type="NCBI Taxonomy" id="2715163"/>
    <lineage>
        <taxon>Bacteria</taxon>
        <taxon>Pseudomonadati</taxon>
        <taxon>Pseudomonadota</taxon>
        <taxon>Gammaproteobacteria</taxon>
        <taxon>Moraxellales</taxon>
        <taxon>Moraxellaceae</taxon>
        <taxon>Acinetobacter</taxon>
    </lineage>
</organism>
<dbReference type="AlphaFoldDB" id="A0A6G8S3F9"/>
<gene>
    <name evidence="2" type="ORF">G8D99_06375</name>
</gene>
<dbReference type="KEGG" id="alj:G8D99_06375"/>
<dbReference type="InterPro" id="IPR025248">
    <property type="entry name" value="DUF4007"/>
</dbReference>
<dbReference type="Pfam" id="PF13182">
    <property type="entry name" value="DUF4007"/>
    <property type="match status" value="1"/>
</dbReference>